<name>A0A1G8KN43_9MICC</name>
<gene>
    <name evidence="2" type="ORF">SAMN04488693_11186</name>
</gene>
<keyword evidence="2" id="KW-0808">Transferase</keyword>
<dbReference type="Gene3D" id="3.90.550.10">
    <property type="entry name" value="Spore Coat Polysaccharide Biosynthesis Protein SpsA, Chain A"/>
    <property type="match status" value="1"/>
</dbReference>
<dbReference type="STRING" id="335973.SAMN04488693_11186"/>
<protein>
    <submittedName>
        <fullName evidence="2">Glycosyl transferase family 2</fullName>
    </submittedName>
</protein>
<reference evidence="2 3" key="1">
    <citation type="submission" date="2016-10" db="EMBL/GenBank/DDBJ databases">
        <authorList>
            <person name="de Groot N.N."/>
        </authorList>
    </citation>
    <scope>NUCLEOTIDE SEQUENCE [LARGE SCALE GENOMIC DNA]</scope>
    <source>
        <strain evidence="2 3">NP_1H</strain>
    </source>
</reference>
<dbReference type="Proteomes" id="UP000199258">
    <property type="component" value="Unassembled WGS sequence"/>
</dbReference>
<dbReference type="RefSeq" id="WP_090587119.1">
    <property type="nucleotide sequence ID" value="NZ_FNDT01000011.1"/>
</dbReference>
<dbReference type="CDD" id="cd00761">
    <property type="entry name" value="Glyco_tranf_GTA_type"/>
    <property type="match status" value="1"/>
</dbReference>
<evidence type="ECO:0000259" key="1">
    <source>
        <dbReference type="Pfam" id="PF00535"/>
    </source>
</evidence>
<organism evidence="2 3">
    <name type="scientific">Arthrobacter subterraneus</name>
    <dbReference type="NCBI Taxonomy" id="335973"/>
    <lineage>
        <taxon>Bacteria</taxon>
        <taxon>Bacillati</taxon>
        <taxon>Actinomycetota</taxon>
        <taxon>Actinomycetes</taxon>
        <taxon>Micrococcales</taxon>
        <taxon>Micrococcaceae</taxon>
        <taxon>Arthrobacter</taxon>
    </lineage>
</organism>
<accession>A0A1G8KN43</accession>
<dbReference type="InterPro" id="IPR001173">
    <property type="entry name" value="Glyco_trans_2-like"/>
</dbReference>
<feature type="domain" description="Glycosyltransferase 2-like" evidence="1">
    <location>
        <begin position="5"/>
        <end position="126"/>
    </location>
</feature>
<dbReference type="OrthoDB" id="9802632at2"/>
<proteinExistence type="predicted"/>
<dbReference type="InterPro" id="IPR050834">
    <property type="entry name" value="Glycosyltransf_2"/>
</dbReference>
<dbReference type="InterPro" id="IPR029044">
    <property type="entry name" value="Nucleotide-diphossugar_trans"/>
</dbReference>
<sequence>MPSLSVVIPCKDDARPLARCLAALAAQTASPLEVIVVDNNSTDDSAAVAAKWGARVLPEAAPGIAAAASAGYDAAIGDIIVRCDADTVPPPDWLQRIAARFAAEPDLAVLTGPGDFYDAGPLRARLANLAYMQAYFVSMGLAMAHWPPFGSNCAFRRADWETARPRIHRHDPDVHDDVDLGFALDPAQRTAYDRTLRVGISARSLEGGDAGRLRIRRAFHTLALNWRVVPPWERWRRTLSARRERRRRGVLKN</sequence>
<keyword evidence="3" id="KW-1185">Reference proteome</keyword>
<dbReference type="PANTHER" id="PTHR43685:SF14">
    <property type="entry name" value="GLYCOSYLTRANSFERASE 2-LIKE DOMAIN-CONTAINING PROTEIN"/>
    <property type="match status" value="1"/>
</dbReference>
<dbReference type="EMBL" id="FNDT01000011">
    <property type="protein sequence ID" value="SDI44330.1"/>
    <property type="molecule type" value="Genomic_DNA"/>
</dbReference>
<dbReference type="AlphaFoldDB" id="A0A1G8KN43"/>
<dbReference type="PANTHER" id="PTHR43685">
    <property type="entry name" value="GLYCOSYLTRANSFERASE"/>
    <property type="match status" value="1"/>
</dbReference>
<evidence type="ECO:0000313" key="2">
    <source>
        <dbReference type="EMBL" id="SDI44330.1"/>
    </source>
</evidence>
<evidence type="ECO:0000313" key="3">
    <source>
        <dbReference type="Proteomes" id="UP000199258"/>
    </source>
</evidence>
<dbReference type="Pfam" id="PF00535">
    <property type="entry name" value="Glycos_transf_2"/>
    <property type="match status" value="1"/>
</dbReference>
<dbReference type="GO" id="GO:0016740">
    <property type="term" value="F:transferase activity"/>
    <property type="evidence" value="ECO:0007669"/>
    <property type="project" value="UniProtKB-KW"/>
</dbReference>
<dbReference type="SUPFAM" id="SSF53448">
    <property type="entry name" value="Nucleotide-diphospho-sugar transferases"/>
    <property type="match status" value="1"/>
</dbReference>